<evidence type="ECO:0000256" key="1">
    <source>
        <dbReference type="SAM" id="Phobius"/>
    </source>
</evidence>
<proteinExistence type="predicted"/>
<feature type="transmembrane region" description="Helical" evidence="1">
    <location>
        <begin position="7"/>
        <end position="28"/>
    </location>
</feature>
<sequence length="187" mass="21360">MNDREKKLIFILFGAAFLIVNVFLFTSFTTARQKKQMELMKGEKELALKNKQLDEAGERQNEIDWLLDHAPQPGTHASVRADLVTYVQQTAQRNNLTLKKPPVPVREELEPTGAYRIAQVRVLVNARDAELLRWLTELQNPDKSRSVTMLRISPQRDDATRVDCELEVTQWFAPATDDGLGNDVTQN</sequence>
<evidence type="ECO:0000313" key="2">
    <source>
        <dbReference type="EMBL" id="MBK1855875.1"/>
    </source>
</evidence>
<keyword evidence="3" id="KW-1185">Reference proteome</keyword>
<dbReference type="EMBL" id="JAENIG010000008">
    <property type="protein sequence ID" value="MBK1855875.1"/>
    <property type="molecule type" value="Genomic_DNA"/>
</dbReference>
<comment type="caution">
    <text evidence="2">The sequence shown here is derived from an EMBL/GenBank/DDBJ whole genome shotgun (WGS) entry which is preliminary data.</text>
</comment>
<dbReference type="Proteomes" id="UP000634206">
    <property type="component" value="Unassembled WGS sequence"/>
</dbReference>
<name>A0AAE2SCW6_9BACT</name>
<keyword evidence="1" id="KW-0812">Transmembrane</keyword>
<accession>A0AAE2SCW6</accession>
<protein>
    <submittedName>
        <fullName evidence="2">Uncharacterized protein</fullName>
    </submittedName>
</protein>
<dbReference type="RefSeq" id="WP_309490489.1">
    <property type="nucleotide sequence ID" value="NZ_JAENIG010000008.1"/>
</dbReference>
<evidence type="ECO:0000313" key="3">
    <source>
        <dbReference type="Proteomes" id="UP000634206"/>
    </source>
</evidence>
<dbReference type="AlphaFoldDB" id="A0AAE2SCW6"/>
<gene>
    <name evidence="2" type="ORF">JIN83_12955</name>
</gene>
<reference evidence="2" key="1">
    <citation type="submission" date="2021-01" db="EMBL/GenBank/DDBJ databases">
        <title>Modified the classification status of verrucomicrobia.</title>
        <authorList>
            <person name="Feng X."/>
        </authorList>
    </citation>
    <scope>NUCLEOTIDE SEQUENCE</scope>
    <source>
        <strain evidence="2">5K15</strain>
    </source>
</reference>
<keyword evidence="1" id="KW-1133">Transmembrane helix</keyword>
<organism evidence="2 3">
    <name type="scientific">Oceaniferula flava</name>
    <dbReference type="NCBI Taxonomy" id="2800421"/>
    <lineage>
        <taxon>Bacteria</taxon>
        <taxon>Pseudomonadati</taxon>
        <taxon>Verrucomicrobiota</taxon>
        <taxon>Verrucomicrobiia</taxon>
        <taxon>Verrucomicrobiales</taxon>
        <taxon>Verrucomicrobiaceae</taxon>
        <taxon>Oceaniferula</taxon>
    </lineage>
</organism>
<keyword evidence="1" id="KW-0472">Membrane</keyword>